<evidence type="ECO:0000313" key="1">
    <source>
        <dbReference type="EMBL" id="KAF9072527.1"/>
    </source>
</evidence>
<dbReference type="AlphaFoldDB" id="A0A9P5UAY7"/>
<proteinExistence type="predicted"/>
<name>A0A9P5UAY7_9AGAR</name>
<gene>
    <name evidence="1" type="ORF">BDP27DRAFT_1360868</name>
</gene>
<evidence type="ECO:0000313" key="2">
    <source>
        <dbReference type="Proteomes" id="UP000772434"/>
    </source>
</evidence>
<dbReference type="EMBL" id="JADNRY010000023">
    <property type="protein sequence ID" value="KAF9072527.1"/>
    <property type="molecule type" value="Genomic_DNA"/>
</dbReference>
<keyword evidence="2" id="KW-1185">Reference proteome</keyword>
<reference evidence="1" key="1">
    <citation type="submission" date="2020-11" db="EMBL/GenBank/DDBJ databases">
        <authorList>
            <consortium name="DOE Joint Genome Institute"/>
            <person name="Ahrendt S."/>
            <person name="Riley R."/>
            <person name="Andreopoulos W."/>
            <person name="Labutti K."/>
            <person name="Pangilinan J."/>
            <person name="Ruiz-Duenas F.J."/>
            <person name="Barrasa J.M."/>
            <person name="Sanchez-Garcia M."/>
            <person name="Camarero S."/>
            <person name="Miyauchi S."/>
            <person name="Serrano A."/>
            <person name="Linde D."/>
            <person name="Babiker R."/>
            <person name="Drula E."/>
            <person name="Ayuso-Fernandez I."/>
            <person name="Pacheco R."/>
            <person name="Padilla G."/>
            <person name="Ferreira P."/>
            <person name="Barriuso J."/>
            <person name="Kellner H."/>
            <person name="Castanera R."/>
            <person name="Alfaro M."/>
            <person name="Ramirez L."/>
            <person name="Pisabarro A.G."/>
            <person name="Kuo A."/>
            <person name="Tritt A."/>
            <person name="Lipzen A."/>
            <person name="He G."/>
            <person name="Yan M."/>
            <person name="Ng V."/>
            <person name="Cullen D."/>
            <person name="Martin F."/>
            <person name="Rosso M.-N."/>
            <person name="Henrissat B."/>
            <person name="Hibbett D."/>
            <person name="Martinez A.T."/>
            <person name="Grigoriev I.V."/>
        </authorList>
    </citation>
    <scope>NUCLEOTIDE SEQUENCE</scope>
    <source>
        <strain evidence="1">AH 40177</strain>
    </source>
</reference>
<dbReference type="Proteomes" id="UP000772434">
    <property type="component" value="Unassembled WGS sequence"/>
</dbReference>
<comment type="caution">
    <text evidence="1">The sequence shown here is derived from an EMBL/GenBank/DDBJ whole genome shotgun (WGS) entry which is preliminary data.</text>
</comment>
<accession>A0A9P5UAY7</accession>
<protein>
    <submittedName>
        <fullName evidence="1">Uncharacterized protein</fullName>
    </submittedName>
</protein>
<sequence length="320" mass="36706">MIPLWDLSLLLGPGYRCPQAQIQVYSRPGTIAQVFMSPKGLLATHTDIWETDIWIHESRCPKQHQTYPRNCAMHIAYPLSTLRISGSLIPVLLLAGCCIQDLACQAADTICLAHTLQSTVQCYYQMETLFILQSPKAGTVLPNWSRYSRETVIIHGDQWWSQSQAERLFNKCGVSIFPIENCQLLRGKSIGKVRSHQKKRKRRLSRKRTWKPATDAVSEPKIVILNVYYTTCSSRIWPNKRGFTLIQTGESNAWIEVVDNIFGNVKFWALQLACFNYLAPNNKHGPIQIEIVDSTFQQRSSRHHILLDCSYYIKYSTQED</sequence>
<organism evidence="1 2">
    <name type="scientific">Rhodocollybia butyracea</name>
    <dbReference type="NCBI Taxonomy" id="206335"/>
    <lineage>
        <taxon>Eukaryota</taxon>
        <taxon>Fungi</taxon>
        <taxon>Dikarya</taxon>
        <taxon>Basidiomycota</taxon>
        <taxon>Agaricomycotina</taxon>
        <taxon>Agaricomycetes</taxon>
        <taxon>Agaricomycetidae</taxon>
        <taxon>Agaricales</taxon>
        <taxon>Marasmiineae</taxon>
        <taxon>Omphalotaceae</taxon>
        <taxon>Rhodocollybia</taxon>
    </lineage>
</organism>